<keyword evidence="3" id="KW-1185">Reference proteome</keyword>
<gene>
    <name evidence="2" type="ORF">BDN70DRAFT_764846</name>
</gene>
<dbReference type="Pfam" id="PF24626">
    <property type="entry name" value="SH3_Tf2-1"/>
    <property type="match status" value="1"/>
</dbReference>
<comment type="caution">
    <text evidence="2">The sequence shown here is derived from an EMBL/GenBank/DDBJ whole genome shotgun (WGS) entry which is preliminary data.</text>
</comment>
<feature type="domain" description="Tf2-1-like SH3-like" evidence="1">
    <location>
        <begin position="44"/>
        <end position="76"/>
    </location>
</feature>
<dbReference type="OrthoDB" id="3227343at2759"/>
<evidence type="ECO:0000313" key="3">
    <source>
        <dbReference type="Proteomes" id="UP000807469"/>
    </source>
</evidence>
<name>A0A9P5Z9H1_9AGAR</name>
<dbReference type="InterPro" id="IPR056924">
    <property type="entry name" value="SH3_Tf2-1"/>
</dbReference>
<dbReference type="Proteomes" id="UP000807469">
    <property type="component" value="Unassembled WGS sequence"/>
</dbReference>
<reference evidence="2" key="1">
    <citation type="submission" date="2020-11" db="EMBL/GenBank/DDBJ databases">
        <authorList>
            <consortium name="DOE Joint Genome Institute"/>
            <person name="Ahrendt S."/>
            <person name="Riley R."/>
            <person name="Andreopoulos W."/>
            <person name="Labutti K."/>
            <person name="Pangilinan J."/>
            <person name="Ruiz-Duenas F.J."/>
            <person name="Barrasa J.M."/>
            <person name="Sanchez-Garcia M."/>
            <person name="Camarero S."/>
            <person name="Miyauchi S."/>
            <person name="Serrano A."/>
            <person name="Linde D."/>
            <person name="Babiker R."/>
            <person name="Drula E."/>
            <person name="Ayuso-Fernandez I."/>
            <person name="Pacheco R."/>
            <person name="Padilla G."/>
            <person name="Ferreira P."/>
            <person name="Barriuso J."/>
            <person name="Kellner H."/>
            <person name="Castanera R."/>
            <person name="Alfaro M."/>
            <person name="Ramirez L."/>
            <person name="Pisabarro A.G."/>
            <person name="Kuo A."/>
            <person name="Tritt A."/>
            <person name="Lipzen A."/>
            <person name="He G."/>
            <person name="Yan M."/>
            <person name="Ng V."/>
            <person name="Cullen D."/>
            <person name="Martin F."/>
            <person name="Rosso M.-N."/>
            <person name="Henrissat B."/>
            <person name="Hibbett D."/>
            <person name="Martinez A.T."/>
            <person name="Grigoriev I.V."/>
        </authorList>
    </citation>
    <scope>NUCLEOTIDE SEQUENCE</scope>
    <source>
        <strain evidence="2">CIRM-BRFM 674</strain>
    </source>
</reference>
<evidence type="ECO:0000313" key="2">
    <source>
        <dbReference type="EMBL" id="KAF9484077.1"/>
    </source>
</evidence>
<sequence length="80" mass="9191">GVREFAHQALDNLARAHDAIIEARVFQTLKANRFRTDDPNLVEGDLVFLSTENLNLPKNRARKLRPKFIGPYKITKAYPE</sequence>
<organism evidence="2 3">
    <name type="scientific">Pholiota conissans</name>
    <dbReference type="NCBI Taxonomy" id="109636"/>
    <lineage>
        <taxon>Eukaryota</taxon>
        <taxon>Fungi</taxon>
        <taxon>Dikarya</taxon>
        <taxon>Basidiomycota</taxon>
        <taxon>Agaricomycotina</taxon>
        <taxon>Agaricomycetes</taxon>
        <taxon>Agaricomycetidae</taxon>
        <taxon>Agaricales</taxon>
        <taxon>Agaricineae</taxon>
        <taxon>Strophariaceae</taxon>
        <taxon>Pholiota</taxon>
    </lineage>
</organism>
<feature type="non-terminal residue" evidence="2">
    <location>
        <position position="80"/>
    </location>
</feature>
<dbReference type="EMBL" id="MU155147">
    <property type="protein sequence ID" value="KAF9484077.1"/>
    <property type="molecule type" value="Genomic_DNA"/>
</dbReference>
<feature type="non-terminal residue" evidence="2">
    <location>
        <position position="1"/>
    </location>
</feature>
<evidence type="ECO:0000259" key="1">
    <source>
        <dbReference type="Pfam" id="PF24626"/>
    </source>
</evidence>
<protein>
    <recommendedName>
        <fullName evidence="1">Tf2-1-like SH3-like domain-containing protein</fullName>
    </recommendedName>
</protein>
<accession>A0A9P5Z9H1</accession>
<dbReference type="AlphaFoldDB" id="A0A9P5Z9H1"/>
<proteinExistence type="predicted"/>